<evidence type="ECO:0000313" key="2">
    <source>
        <dbReference type="EMBL" id="TKW11305.1"/>
    </source>
</evidence>
<proteinExistence type="predicted"/>
<reference evidence="2" key="1">
    <citation type="submission" date="2019-03" db="EMBL/GenBank/DDBJ databases">
        <title>WGS assembly of Setaria viridis.</title>
        <authorList>
            <person name="Huang P."/>
            <person name="Jenkins J."/>
            <person name="Grimwood J."/>
            <person name="Barry K."/>
            <person name="Healey A."/>
            <person name="Mamidi S."/>
            <person name="Sreedasyam A."/>
            <person name="Shu S."/>
            <person name="Feldman M."/>
            <person name="Wu J."/>
            <person name="Yu Y."/>
            <person name="Chen C."/>
            <person name="Johnson J."/>
            <person name="Rokhsar D."/>
            <person name="Baxter I."/>
            <person name="Schmutz J."/>
            <person name="Brutnell T."/>
            <person name="Kellogg E."/>
        </authorList>
    </citation>
    <scope>NUCLEOTIDE SEQUENCE [LARGE SCALE GENOMIC DNA]</scope>
</reference>
<dbReference type="AlphaFoldDB" id="A0A4U6U9K8"/>
<feature type="region of interest" description="Disordered" evidence="1">
    <location>
        <begin position="14"/>
        <end position="34"/>
    </location>
</feature>
<organism evidence="2 3">
    <name type="scientific">Setaria viridis</name>
    <name type="common">Green bristlegrass</name>
    <name type="synonym">Setaria italica subsp. viridis</name>
    <dbReference type="NCBI Taxonomy" id="4556"/>
    <lineage>
        <taxon>Eukaryota</taxon>
        <taxon>Viridiplantae</taxon>
        <taxon>Streptophyta</taxon>
        <taxon>Embryophyta</taxon>
        <taxon>Tracheophyta</taxon>
        <taxon>Spermatophyta</taxon>
        <taxon>Magnoliopsida</taxon>
        <taxon>Liliopsida</taxon>
        <taxon>Poales</taxon>
        <taxon>Poaceae</taxon>
        <taxon>PACMAD clade</taxon>
        <taxon>Panicoideae</taxon>
        <taxon>Panicodae</taxon>
        <taxon>Paniceae</taxon>
        <taxon>Cenchrinae</taxon>
        <taxon>Setaria</taxon>
    </lineage>
</organism>
<evidence type="ECO:0000313" key="3">
    <source>
        <dbReference type="Proteomes" id="UP000298652"/>
    </source>
</evidence>
<protein>
    <submittedName>
        <fullName evidence="2">Uncharacterized protein</fullName>
    </submittedName>
</protein>
<dbReference type="Gramene" id="TKW11305">
    <property type="protein sequence ID" value="TKW11305"/>
    <property type="gene ID" value="SEVIR_6G224850v2"/>
</dbReference>
<sequence length="89" mass="9608">MLFFPPAFAWVDTSGDGREGTSPMGMRPPPPVRPGPPLISCSCSITRDQMDYPSTPISFIAGLFNLRSASCVFRDCSQMEMVTFVGSVG</sequence>
<name>A0A4U6U9K8_SETVI</name>
<keyword evidence="3" id="KW-1185">Reference proteome</keyword>
<dbReference type="EMBL" id="CM016557">
    <property type="protein sequence ID" value="TKW11305.1"/>
    <property type="molecule type" value="Genomic_DNA"/>
</dbReference>
<dbReference type="Proteomes" id="UP000298652">
    <property type="component" value="Chromosome 6"/>
</dbReference>
<gene>
    <name evidence="2" type="ORF">SEVIR_6G224850v2</name>
</gene>
<accession>A0A4U6U9K8</accession>
<evidence type="ECO:0000256" key="1">
    <source>
        <dbReference type="SAM" id="MobiDB-lite"/>
    </source>
</evidence>